<sequence>MTHPSRGTLSVQLYTFRDAYAADPGGTLARLARTGFRYVEPFGVGSNNQPAADRVSGATALRGLLDEHGLSASSAHTGAPVGPDADSMLDAIEALGVQTVVISWPGEVPGFERDVMSTLDGTLRFADALNEAADRAAARGVRLGFHNHWWEWTVFADGRSAYDTLLQALRPEVFMEVDAYWAQTAGQSPAALVGQLGERVRLLHLKDGPAEPDAAQVPLGGGVIDNLAVIRAAPWVRWHVLEMDRTDGDVFAEVRQSARTLIEAGVSDWT</sequence>
<dbReference type="InterPro" id="IPR036237">
    <property type="entry name" value="Xyl_isomerase-like_sf"/>
</dbReference>
<evidence type="ECO:0000313" key="2">
    <source>
        <dbReference type="EMBL" id="GGJ70688.1"/>
    </source>
</evidence>
<dbReference type="GO" id="GO:0016853">
    <property type="term" value="F:isomerase activity"/>
    <property type="evidence" value="ECO:0007669"/>
    <property type="project" value="UniProtKB-KW"/>
</dbReference>
<dbReference type="SUPFAM" id="SSF51658">
    <property type="entry name" value="Xylose isomerase-like"/>
    <property type="match status" value="1"/>
</dbReference>
<keyword evidence="3" id="KW-1185">Reference proteome</keyword>
<comment type="caution">
    <text evidence="2">The sequence shown here is derived from an EMBL/GenBank/DDBJ whole genome shotgun (WGS) entry which is preliminary data.</text>
</comment>
<name>A0A917UNI7_9DEIO</name>
<dbReference type="PANTHER" id="PTHR12110">
    <property type="entry name" value="HYDROXYPYRUVATE ISOMERASE"/>
    <property type="match status" value="1"/>
</dbReference>
<evidence type="ECO:0000259" key="1">
    <source>
        <dbReference type="Pfam" id="PF01261"/>
    </source>
</evidence>
<evidence type="ECO:0000313" key="3">
    <source>
        <dbReference type="Proteomes" id="UP000635726"/>
    </source>
</evidence>
<reference evidence="2" key="2">
    <citation type="submission" date="2020-09" db="EMBL/GenBank/DDBJ databases">
        <authorList>
            <person name="Sun Q."/>
            <person name="Ohkuma M."/>
        </authorList>
    </citation>
    <scope>NUCLEOTIDE SEQUENCE</scope>
    <source>
        <strain evidence="2">JCM 14371</strain>
    </source>
</reference>
<dbReference type="PANTHER" id="PTHR12110:SF41">
    <property type="entry name" value="INOSOSE DEHYDRATASE"/>
    <property type="match status" value="1"/>
</dbReference>
<protein>
    <submittedName>
        <fullName evidence="2">Xylose isomerase</fullName>
    </submittedName>
</protein>
<dbReference type="Proteomes" id="UP000635726">
    <property type="component" value="Unassembled WGS sequence"/>
</dbReference>
<organism evidence="2 3">
    <name type="scientific">Deinococcus aquiradiocola</name>
    <dbReference type="NCBI Taxonomy" id="393059"/>
    <lineage>
        <taxon>Bacteria</taxon>
        <taxon>Thermotogati</taxon>
        <taxon>Deinococcota</taxon>
        <taxon>Deinococci</taxon>
        <taxon>Deinococcales</taxon>
        <taxon>Deinococcaceae</taxon>
        <taxon>Deinococcus</taxon>
    </lineage>
</organism>
<gene>
    <name evidence="2" type="ORF">GCM10008939_13890</name>
</gene>
<reference evidence="2" key="1">
    <citation type="journal article" date="2014" name="Int. J. Syst. Evol. Microbiol.">
        <title>Complete genome sequence of Corynebacterium casei LMG S-19264T (=DSM 44701T), isolated from a smear-ripened cheese.</title>
        <authorList>
            <consortium name="US DOE Joint Genome Institute (JGI-PGF)"/>
            <person name="Walter F."/>
            <person name="Albersmeier A."/>
            <person name="Kalinowski J."/>
            <person name="Ruckert C."/>
        </authorList>
    </citation>
    <scope>NUCLEOTIDE SEQUENCE</scope>
    <source>
        <strain evidence="2">JCM 14371</strain>
    </source>
</reference>
<accession>A0A917UNI7</accession>
<keyword evidence="2" id="KW-0413">Isomerase</keyword>
<dbReference type="InterPro" id="IPR013022">
    <property type="entry name" value="Xyl_isomerase-like_TIM-brl"/>
</dbReference>
<feature type="domain" description="Xylose isomerase-like TIM barrel" evidence="1">
    <location>
        <begin position="29"/>
        <end position="249"/>
    </location>
</feature>
<dbReference type="InterPro" id="IPR050312">
    <property type="entry name" value="IolE/XylAMocC-like"/>
</dbReference>
<dbReference type="EMBL" id="BMOE01000003">
    <property type="protein sequence ID" value="GGJ70688.1"/>
    <property type="molecule type" value="Genomic_DNA"/>
</dbReference>
<dbReference type="Gene3D" id="3.20.20.150">
    <property type="entry name" value="Divalent-metal-dependent TIM barrel enzymes"/>
    <property type="match status" value="1"/>
</dbReference>
<dbReference type="Pfam" id="PF01261">
    <property type="entry name" value="AP_endonuc_2"/>
    <property type="match status" value="1"/>
</dbReference>
<dbReference type="AlphaFoldDB" id="A0A917UNI7"/>
<dbReference type="RefSeq" id="WP_188961543.1">
    <property type="nucleotide sequence ID" value="NZ_BMOE01000003.1"/>
</dbReference>
<proteinExistence type="predicted"/>